<sequence length="219" mass="24526">MQLPFLASPLKDEMLTVYLSASHESLIATLVAKRGAKQVLVYFVHRVLQGATSYDASCSWYLQLGGYVDISMNTPIKVLTNQPMKQILLQPECSVRMTKWAIELGEHDITYKPQITIKGQALADFLTEVPEDSQSSMMITPKGTGEHSEMPTSIAKETWALHVYGASSEYRSRAGIVLSSPVTSPKSRPEKTDFCLCFIKIRVLHFIKNVAEFVPRKTR</sequence>
<name>A0A9R1XQ26_LACSA</name>
<proteinExistence type="predicted"/>
<dbReference type="PANTHER" id="PTHR48475">
    <property type="entry name" value="RIBONUCLEASE H"/>
    <property type="match status" value="1"/>
</dbReference>
<protein>
    <submittedName>
        <fullName evidence="1">Uncharacterized protein</fullName>
    </submittedName>
</protein>
<keyword evidence="2" id="KW-1185">Reference proteome</keyword>
<reference evidence="1 2" key="1">
    <citation type="journal article" date="2017" name="Nat. Commun.">
        <title>Genome assembly with in vitro proximity ligation data and whole-genome triplication in lettuce.</title>
        <authorList>
            <person name="Reyes-Chin-Wo S."/>
            <person name="Wang Z."/>
            <person name="Yang X."/>
            <person name="Kozik A."/>
            <person name="Arikit S."/>
            <person name="Song C."/>
            <person name="Xia L."/>
            <person name="Froenicke L."/>
            <person name="Lavelle D.O."/>
            <person name="Truco M.J."/>
            <person name="Xia R."/>
            <person name="Zhu S."/>
            <person name="Xu C."/>
            <person name="Xu H."/>
            <person name="Xu X."/>
            <person name="Cox K."/>
            <person name="Korf I."/>
            <person name="Meyers B.C."/>
            <person name="Michelmore R.W."/>
        </authorList>
    </citation>
    <scope>NUCLEOTIDE SEQUENCE [LARGE SCALE GENOMIC DNA]</scope>
    <source>
        <strain evidence="2">cv. Salinas</strain>
        <tissue evidence="1">Seedlings</tissue>
    </source>
</reference>
<comment type="caution">
    <text evidence="1">The sequence shown here is derived from an EMBL/GenBank/DDBJ whole genome shotgun (WGS) entry which is preliminary data.</text>
</comment>
<evidence type="ECO:0000313" key="2">
    <source>
        <dbReference type="Proteomes" id="UP000235145"/>
    </source>
</evidence>
<dbReference type="AlphaFoldDB" id="A0A9R1XQ26"/>
<dbReference type="EMBL" id="NBSK02000002">
    <property type="protein sequence ID" value="KAJ0221541.1"/>
    <property type="molecule type" value="Genomic_DNA"/>
</dbReference>
<dbReference type="Proteomes" id="UP000235145">
    <property type="component" value="Unassembled WGS sequence"/>
</dbReference>
<evidence type="ECO:0000313" key="1">
    <source>
        <dbReference type="EMBL" id="KAJ0221541.1"/>
    </source>
</evidence>
<gene>
    <name evidence="1" type="ORF">LSAT_V11C200074280</name>
</gene>
<accession>A0A9R1XQ26</accession>
<dbReference type="PANTHER" id="PTHR48475:SF2">
    <property type="entry name" value="RIBONUCLEASE H"/>
    <property type="match status" value="1"/>
</dbReference>
<organism evidence="1 2">
    <name type="scientific">Lactuca sativa</name>
    <name type="common">Garden lettuce</name>
    <dbReference type="NCBI Taxonomy" id="4236"/>
    <lineage>
        <taxon>Eukaryota</taxon>
        <taxon>Viridiplantae</taxon>
        <taxon>Streptophyta</taxon>
        <taxon>Embryophyta</taxon>
        <taxon>Tracheophyta</taxon>
        <taxon>Spermatophyta</taxon>
        <taxon>Magnoliopsida</taxon>
        <taxon>eudicotyledons</taxon>
        <taxon>Gunneridae</taxon>
        <taxon>Pentapetalae</taxon>
        <taxon>asterids</taxon>
        <taxon>campanulids</taxon>
        <taxon>Asterales</taxon>
        <taxon>Asteraceae</taxon>
        <taxon>Cichorioideae</taxon>
        <taxon>Cichorieae</taxon>
        <taxon>Lactucinae</taxon>
        <taxon>Lactuca</taxon>
    </lineage>
</organism>